<dbReference type="InterPro" id="IPR050390">
    <property type="entry name" value="C5-Methyltransferase"/>
</dbReference>
<evidence type="ECO:0000256" key="1">
    <source>
        <dbReference type="ARBA" id="ARBA00011975"/>
    </source>
</evidence>
<name>A0ABU7P4D6_9ACTN</name>
<organism evidence="7 8">
    <name type="scientific">Actinacidiphila polyblastidii</name>
    <dbReference type="NCBI Taxonomy" id="3110430"/>
    <lineage>
        <taxon>Bacteria</taxon>
        <taxon>Bacillati</taxon>
        <taxon>Actinomycetota</taxon>
        <taxon>Actinomycetes</taxon>
        <taxon>Kitasatosporales</taxon>
        <taxon>Streptomycetaceae</taxon>
        <taxon>Actinacidiphila</taxon>
    </lineage>
</organism>
<proteinExistence type="inferred from homology"/>
<dbReference type="GO" id="GO:0003886">
    <property type="term" value="F:DNA (cytosine-5-)-methyltransferase activity"/>
    <property type="evidence" value="ECO:0007669"/>
    <property type="project" value="UniProtKB-EC"/>
</dbReference>
<dbReference type="Pfam" id="PF00145">
    <property type="entry name" value="DNA_methylase"/>
    <property type="match status" value="1"/>
</dbReference>
<comment type="caution">
    <text evidence="7">The sequence shown here is derived from an EMBL/GenBank/DDBJ whole genome shotgun (WGS) entry which is preliminary data.</text>
</comment>
<dbReference type="GO" id="GO:0032259">
    <property type="term" value="P:methylation"/>
    <property type="evidence" value="ECO:0007669"/>
    <property type="project" value="UniProtKB-KW"/>
</dbReference>
<evidence type="ECO:0000256" key="3">
    <source>
        <dbReference type="ARBA" id="ARBA00022679"/>
    </source>
</evidence>
<dbReference type="EC" id="2.1.1.37" evidence="1"/>
<reference evidence="7 8" key="1">
    <citation type="submission" date="2023-12" db="EMBL/GenBank/DDBJ databases">
        <title>Streptomyces sp. V4-01.</title>
        <authorList>
            <person name="Somphong A."/>
            <person name="Phongsopitanun W."/>
        </authorList>
    </citation>
    <scope>NUCLEOTIDE SEQUENCE [LARGE SCALE GENOMIC DNA]</scope>
    <source>
        <strain evidence="7 8">V4-01</strain>
    </source>
</reference>
<keyword evidence="8" id="KW-1185">Reference proteome</keyword>
<evidence type="ECO:0000313" key="7">
    <source>
        <dbReference type="EMBL" id="MEE4540641.1"/>
    </source>
</evidence>
<evidence type="ECO:0000256" key="5">
    <source>
        <dbReference type="ARBA" id="ARBA00022747"/>
    </source>
</evidence>
<dbReference type="PANTHER" id="PTHR10629:SF52">
    <property type="entry name" value="DNA (CYTOSINE-5)-METHYLTRANSFERASE 1"/>
    <property type="match status" value="1"/>
</dbReference>
<keyword evidence="5" id="KW-0680">Restriction system</keyword>
<keyword evidence="3 6" id="KW-0808">Transferase</keyword>
<dbReference type="Gene3D" id="3.40.50.150">
    <property type="entry name" value="Vaccinia Virus protein VP39"/>
    <property type="match status" value="1"/>
</dbReference>
<evidence type="ECO:0000256" key="4">
    <source>
        <dbReference type="ARBA" id="ARBA00022691"/>
    </source>
</evidence>
<dbReference type="SUPFAM" id="SSF53335">
    <property type="entry name" value="S-adenosyl-L-methionine-dependent methyltransferases"/>
    <property type="match status" value="1"/>
</dbReference>
<dbReference type="InterPro" id="IPR001525">
    <property type="entry name" value="C5_MeTfrase"/>
</dbReference>
<keyword evidence="2 6" id="KW-0489">Methyltransferase</keyword>
<keyword evidence="4 6" id="KW-0949">S-adenosyl-L-methionine</keyword>
<dbReference type="PROSITE" id="PS00095">
    <property type="entry name" value="C5_MTASE_2"/>
    <property type="match status" value="1"/>
</dbReference>
<accession>A0ABU7P4D6</accession>
<dbReference type="PANTHER" id="PTHR10629">
    <property type="entry name" value="CYTOSINE-SPECIFIC METHYLTRANSFERASE"/>
    <property type="match status" value="1"/>
</dbReference>
<dbReference type="RefSeq" id="WP_330792512.1">
    <property type="nucleotide sequence ID" value="NZ_JAZEWV010000001.1"/>
</dbReference>
<dbReference type="InterPro" id="IPR018117">
    <property type="entry name" value="C5_DNA_meth_AS"/>
</dbReference>
<dbReference type="InterPro" id="IPR029063">
    <property type="entry name" value="SAM-dependent_MTases_sf"/>
</dbReference>
<dbReference type="PRINTS" id="PR00105">
    <property type="entry name" value="C5METTRFRASE"/>
</dbReference>
<dbReference type="PROSITE" id="PS00094">
    <property type="entry name" value="C5_MTASE_1"/>
    <property type="match status" value="1"/>
</dbReference>
<dbReference type="EMBL" id="JAZEWV010000001">
    <property type="protein sequence ID" value="MEE4540641.1"/>
    <property type="molecule type" value="Genomic_DNA"/>
</dbReference>
<evidence type="ECO:0000256" key="6">
    <source>
        <dbReference type="PROSITE-ProRule" id="PRU01016"/>
    </source>
</evidence>
<dbReference type="PROSITE" id="PS51679">
    <property type="entry name" value="SAM_MT_C5"/>
    <property type="match status" value="1"/>
</dbReference>
<evidence type="ECO:0000313" key="8">
    <source>
        <dbReference type="Proteomes" id="UP001344658"/>
    </source>
</evidence>
<evidence type="ECO:0000256" key="2">
    <source>
        <dbReference type="ARBA" id="ARBA00022603"/>
    </source>
</evidence>
<feature type="active site" evidence="6">
    <location>
        <position position="84"/>
    </location>
</feature>
<comment type="similarity">
    <text evidence="6">Belongs to the class I-like SAM-binding methyltransferase superfamily. C5-methyltransferase family.</text>
</comment>
<dbReference type="InterPro" id="IPR031303">
    <property type="entry name" value="C5_meth_CS"/>
</dbReference>
<protein>
    <recommendedName>
        <fullName evidence="1">DNA (cytosine-5-)-methyltransferase</fullName>
        <ecNumber evidence="1">2.1.1.37</ecNumber>
    </recommendedName>
</protein>
<dbReference type="Proteomes" id="UP001344658">
    <property type="component" value="Unassembled WGS sequence"/>
</dbReference>
<sequence>MSDDSPSISAVDLFCGVGGLTHGLVRSGINVMAGVDLDPHCRYPFEANNSAPFIERDVKDLKGADLKPYFADGKYSLLAGCAPCQPFSTYSQKGRSKKRGMDWRLVLNFGSIVADLQPDLVTMENVVQLADHEVFSEFLESLNGYSVSWAKVECTKIGVPQSRKRLVLLASKLGGHGLDLSPQFVQSPRTVRDEIGKLPPIAAGGQHPRDSLHIASSLSEINMKRIQASKPGGTWRDWDPNLIAACHRKETGSTYPSVYGRMEWDAPAPTITTQCFGYGNGRFGHPTQDRAISLREAAMLQTFPRNYKFLKPGEQVTFSRLGRMIGNAVPVRLGEVIGQCLTDHVRAYEAGDPAELVSSGPAQLGRLF</sequence>
<gene>
    <name evidence="7" type="ORF">V2S66_01505</name>
</gene>
<dbReference type="Gene3D" id="3.90.120.10">
    <property type="entry name" value="DNA Methylase, subunit A, domain 2"/>
    <property type="match status" value="1"/>
</dbReference>